<dbReference type="InterPro" id="IPR051121">
    <property type="entry name" value="FAH"/>
</dbReference>
<evidence type="ECO:0000313" key="4">
    <source>
        <dbReference type="EMBL" id="GAG93203.1"/>
    </source>
</evidence>
<dbReference type="GO" id="GO:0003824">
    <property type="term" value="F:catalytic activity"/>
    <property type="evidence" value="ECO:0007669"/>
    <property type="project" value="InterPro"/>
</dbReference>
<keyword evidence="2" id="KW-0479">Metal-binding</keyword>
<comment type="caution">
    <text evidence="4">The sequence shown here is derived from an EMBL/GenBank/DDBJ whole genome shotgun (WGS) entry which is preliminary data.</text>
</comment>
<dbReference type="GO" id="GO:0046872">
    <property type="term" value="F:metal ion binding"/>
    <property type="evidence" value="ECO:0007669"/>
    <property type="project" value="UniProtKB-KW"/>
</dbReference>
<dbReference type="Gene3D" id="3.90.850.10">
    <property type="entry name" value="Fumarylacetoacetase-like, C-terminal domain"/>
    <property type="match status" value="1"/>
</dbReference>
<evidence type="ECO:0000256" key="1">
    <source>
        <dbReference type="ARBA" id="ARBA00010211"/>
    </source>
</evidence>
<evidence type="ECO:0000259" key="3">
    <source>
        <dbReference type="Pfam" id="PF01557"/>
    </source>
</evidence>
<proteinExistence type="inferred from homology"/>
<comment type="similarity">
    <text evidence="1">Belongs to the FAH family.</text>
</comment>
<dbReference type="EMBL" id="BART01019548">
    <property type="protein sequence ID" value="GAG93203.1"/>
    <property type="molecule type" value="Genomic_DNA"/>
</dbReference>
<dbReference type="GO" id="GO:0044281">
    <property type="term" value="P:small molecule metabolic process"/>
    <property type="evidence" value="ECO:0007669"/>
    <property type="project" value="UniProtKB-ARBA"/>
</dbReference>
<dbReference type="InterPro" id="IPR036663">
    <property type="entry name" value="Fumarylacetoacetase_C_sf"/>
</dbReference>
<gene>
    <name evidence="4" type="ORF">S01H4_36540</name>
</gene>
<feature type="non-terminal residue" evidence="4">
    <location>
        <position position="201"/>
    </location>
</feature>
<dbReference type="InterPro" id="IPR011234">
    <property type="entry name" value="Fumarylacetoacetase-like_C"/>
</dbReference>
<protein>
    <recommendedName>
        <fullName evidence="3">Fumarylacetoacetase-like C-terminal domain-containing protein</fullName>
    </recommendedName>
</protein>
<dbReference type="PANTHER" id="PTHR42796">
    <property type="entry name" value="FUMARYLACETOACETATE HYDROLASE DOMAIN-CONTAINING PROTEIN 2A-RELATED"/>
    <property type="match status" value="1"/>
</dbReference>
<feature type="domain" description="Fumarylacetoacetase-like C-terminal" evidence="3">
    <location>
        <begin position="118"/>
        <end position="188"/>
    </location>
</feature>
<organism evidence="4">
    <name type="scientific">marine sediment metagenome</name>
    <dbReference type="NCBI Taxonomy" id="412755"/>
    <lineage>
        <taxon>unclassified sequences</taxon>
        <taxon>metagenomes</taxon>
        <taxon>ecological metagenomes</taxon>
    </lineage>
</organism>
<dbReference type="Pfam" id="PF01557">
    <property type="entry name" value="FAA_hydrolase"/>
    <property type="match status" value="1"/>
</dbReference>
<evidence type="ECO:0000256" key="2">
    <source>
        <dbReference type="ARBA" id="ARBA00022723"/>
    </source>
</evidence>
<dbReference type="SUPFAM" id="SSF56529">
    <property type="entry name" value="FAH"/>
    <property type="match status" value="1"/>
</dbReference>
<dbReference type="AlphaFoldDB" id="X1C9Z2"/>
<reference evidence="4" key="1">
    <citation type="journal article" date="2014" name="Front. Microbiol.">
        <title>High frequency of phylogenetically diverse reductive dehalogenase-homologous genes in deep subseafloor sedimentary metagenomes.</title>
        <authorList>
            <person name="Kawai M."/>
            <person name="Futagami T."/>
            <person name="Toyoda A."/>
            <person name="Takaki Y."/>
            <person name="Nishi S."/>
            <person name="Hori S."/>
            <person name="Arai W."/>
            <person name="Tsubouchi T."/>
            <person name="Morono Y."/>
            <person name="Uchiyama I."/>
            <person name="Ito T."/>
            <person name="Fujiyama A."/>
            <person name="Inagaki F."/>
            <person name="Takami H."/>
        </authorList>
    </citation>
    <scope>NUCLEOTIDE SEQUENCE</scope>
    <source>
        <strain evidence="4">Expedition CK06-06</strain>
    </source>
</reference>
<dbReference type="PANTHER" id="PTHR42796:SF4">
    <property type="entry name" value="FUMARYLACETOACETATE HYDROLASE DOMAIN-CONTAINING PROTEIN 2A"/>
    <property type="match status" value="1"/>
</dbReference>
<accession>X1C9Z2</accession>
<name>X1C9Z2_9ZZZZ</name>
<sequence length="201" mass="22678">MRMVTFIRNGVERIGIFTEEDLVIDLTEGHSLVLLSEGNNLERAEEISQKTFMDMKSFLSKSETLIPLAKTIVSYVKETKRATYSLNEVKLITPIPNPGKIIVMGSAYRTTENLATHGLKPLTALVGPDDPIIISKNHKQVAYENELGVVIGKRCKNLSMEDEDWSYIGGYTIYNDVTDIGFQRDAYELDEEGEVKRNEKD</sequence>